<dbReference type="OrthoDB" id="3049716at2759"/>
<dbReference type="AlphaFoldDB" id="A0A2G8SS04"/>
<sequence length="210" mass="22712">MSLPSNISLATDATITDDPNSVPDWVQQLDYVALAAVHSGPVALTSNDAHPWYLDSGASMHLSPIKSNFTSLRPIAPHAICGVNSSVIHVTTVGTIKCPLPNGHILELINVLYVPTATVCLISIRALCDSYSNYTVTFSRSGMSLRSPSGNLLFQASRNSNTMFTLNMASPSSSPSTAFIVTHRSNIETIHHHYSHPSYSIAYNIAKHYD</sequence>
<reference evidence="2 3" key="1">
    <citation type="journal article" date="2015" name="Sci. Rep.">
        <title>Chromosome-level genome map provides insights into diverse defense mechanisms in the medicinal fungus Ganoderma sinense.</title>
        <authorList>
            <person name="Zhu Y."/>
            <person name="Xu J."/>
            <person name="Sun C."/>
            <person name="Zhou S."/>
            <person name="Xu H."/>
            <person name="Nelson D.R."/>
            <person name="Qian J."/>
            <person name="Song J."/>
            <person name="Luo H."/>
            <person name="Xiang L."/>
            <person name="Li Y."/>
            <person name="Xu Z."/>
            <person name="Ji A."/>
            <person name="Wang L."/>
            <person name="Lu S."/>
            <person name="Hayward A."/>
            <person name="Sun W."/>
            <person name="Li X."/>
            <person name="Schwartz D.C."/>
            <person name="Wang Y."/>
            <person name="Chen S."/>
        </authorList>
    </citation>
    <scope>NUCLEOTIDE SEQUENCE [LARGE SCALE GENOMIC DNA]</scope>
    <source>
        <strain evidence="2 3">ZZ0214-1</strain>
    </source>
</reference>
<dbReference type="STRING" id="1077348.A0A2G8SS04"/>
<accession>A0A2G8SS04</accession>
<proteinExistence type="predicted"/>
<gene>
    <name evidence="2" type="ORF">GSI_00229</name>
</gene>
<organism evidence="2 3">
    <name type="scientific">Ganoderma sinense ZZ0214-1</name>
    <dbReference type="NCBI Taxonomy" id="1077348"/>
    <lineage>
        <taxon>Eukaryota</taxon>
        <taxon>Fungi</taxon>
        <taxon>Dikarya</taxon>
        <taxon>Basidiomycota</taxon>
        <taxon>Agaricomycotina</taxon>
        <taxon>Agaricomycetes</taxon>
        <taxon>Polyporales</taxon>
        <taxon>Polyporaceae</taxon>
        <taxon>Ganoderma</taxon>
    </lineage>
</organism>
<name>A0A2G8SS04_9APHY</name>
<dbReference type="Pfam" id="PF22936">
    <property type="entry name" value="Pol_BBD"/>
    <property type="match status" value="1"/>
</dbReference>
<feature type="domain" description="Retrovirus-related Pol polyprotein from transposon TNT 1-94-like beta-barrel" evidence="1">
    <location>
        <begin position="52"/>
        <end position="128"/>
    </location>
</feature>
<evidence type="ECO:0000313" key="2">
    <source>
        <dbReference type="EMBL" id="PIL36540.1"/>
    </source>
</evidence>
<protein>
    <recommendedName>
        <fullName evidence="1">Retrovirus-related Pol polyprotein from transposon TNT 1-94-like beta-barrel domain-containing protein</fullName>
    </recommendedName>
</protein>
<keyword evidence="3" id="KW-1185">Reference proteome</keyword>
<comment type="caution">
    <text evidence="2">The sequence shown here is derived from an EMBL/GenBank/DDBJ whole genome shotgun (WGS) entry which is preliminary data.</text>
</comment>
<evidence type="ECO:0000313" key="3">
    <source>
        <dbReference type="Proteomes" id="UP000230002"/>
    </source>
</evidence>
<dbReference type="Proteomes" id="UP000230002">
    <property type="component" value="Unassembled WGS sequence"/>
</dbReference>
<dbReference type="EMBL" id="AYKW01000001">
    <property type="protein sequence ID" value="PIL36540.1"/>
    <property type="molecule type" value="Genomic_DNA"/>
</dbReference>
<dbReference type="InterPro" id="IPR054722">
    <property type="entry name" value="PolX-like_BBD"/>
</dbReference>
<evidence type="ECO:0000259" key="1">
    <source>
        <dbReference type="Pfam" id="PF22936"/>
    </source>
</evidence>